<organism evidence="1 2">
    <name type="scientific">Plakobranchus ocellatus</name>
    <dbReference type="NCBI Taxonomy" id="259542"/>
    <lineage>
        <taxon>Eukaryota</taxon>
        <taxon>Metazoa</taxon>
        <taxon>Spiralia</taxon>
        <taxon>Lophotrochozoa</taxon>
        <taxon>Mollusca</taxon>
        <taxon>Gastropoda</taxon>
        <taxon>Heterobranchia</taxon>
        <taxon>Euthyneura</taxon>
        <taxon>Panpulmonata</taxon>
        <taxon>Sacoglossa</taxon>
        <taxon>Placobranchoidea</taxon>
        <taxon>Plakobranchidae</taxon>
        <taxon>Plakobranchus</taxon>
    </lineage>
</organism>
<gene>
    <name evidence="1" type="ORF">PoB_002825100</name>
</gene>
<evidence type="ECO:0000313" key="2">
    <source>
        <dbReference type="Proteomes" id="UP000735302"/>
    </source>
</evidence>
<accession>A0AAV4A0Q4</accession>
<dbReference type="AlphaFoldDB" id="A0AAV4A0Q4"/>
<name>A0AAV4A0Q4_9GAST</name>
<dbReference type="Gene3D" id="3.40.50.720">
    <property type="entry name" value="NAD(P)-binding Rossmann-like Domain"/>
    <property type="match status" value="1"/>
</dbReference>
<protein>
    <submittedName>
        <fullName evidence="1">Nmra-like family domain-containing protein</fullName>
    </submittedName>
</protein>
<dbReference type="InterPro" id="IPR036291">
    <property type="entry name" value="NAD(P)-bd_dom_sf"/>
</dbReference>
<keyword evidence="2" id="KW-1185">Reference proteome</keyword>
<dbReference type="EMBL" id="BLXT01003539">
    <property type="protein sequence ID" value="GFO01746.1"/>
    <property type="molecule type" value="Genomic_DNA"/>
</dbReference>
<sequence length="149" mass="16462">MFNYESVLDAMTDIDAVFFSTTYWDTMRVDCEYDQGCNVVKAAMATGIKHLLYVGTPYCSLYSGGKCKYLLGKEKVEAHIVSCGQETGNIVRASGLVNTLDVSGLQSRTVLLCGLLAVRELSGVIMQVENSATEFSTPFSYQFKQEFCQ</sequence>
<comment type="caution">
    <text evidence="1">The sequence shown here is derived from an EMBL/GenBank/DDBJ whole genome shotgun (WGS) entry which is preliminary data.</text>
</comment>
<evidence type="ECO:0000313" key="1">
    <source>
        <dbReference type="EMBL" id="GFO01746.1"/>
    </source>
</evidence>
<proteinExistence type="predicted"/>
<dbReference type="SUPFAM" id="SSF51735">
    <property type="entry name" value="NAD(P)-binding Rossmann-fold domains"/>
    <property type="match status" value="1"/>
</dbReference>
<reference evidence="1 2" key="1">
    <citation type="journal article" date="2021" name="Elife">
        <title>Chloroplast acquisition without the gene transfer in kleptoplastic sea slugs, Plakobranchus ocellatus.</title>
        <authorList>
            <person name="Maeda T."/>
            <person name="Takahashi S."/>
            <person name="Yoshida T."/>
            <person name="Shimamura S."/>
            <person name="Takaki Y."/>
            <person name="Nagai Y."/>
            <person name="Toyoda A."/>
            <person name="Suzuki Y."/>
            <person name="Arimoto A."/>
            <person name="Ishii H."/>
            <person name="Satoh N."/>
            <person name="Nishiyama T."/>
            <person name="Hasebe M."/>
            <person name="Maruyama T."/>
            <person name="Minagawa J."/>
            <person name="Obokata J."/>
            <person name="Shigenobu S."/>
        </authorList>
    </citation>
    <scope>NUCLEOTIDE SEQUENCE [LARGE SCALE GENOMIC DNA]</scope>
</reference>
<dbReference type="Proteomes" id="UP000735302">
    <property type="component" value="Unassembled WGS sequence"/>
</dbReference>